<evidence type="ECO:0000313" key="2">
    <source>
        <dbReference type="EMBL" id="BBI49475.1"/>
    </source>
</evidence>
<dbReference type="Proteomes" id="UP000289555">
    <property type="component" value="Chromosome"/>
</dbReference>
<proteinExistence type="predicted"/>
<dbReference type="InterPro" id="IPR018113">
    <property type="entry name" value="PTrfase_EIIB_Cys"/>
</dbReference>
<evidence type="ECO:0000313" key="3">
    <source>
        <dbReference type="Proteomes" id="UP000289555"/>
    </source>
</evidence>
<reference evidence="3" key="1">
    <citation type="journal article" date="2019" name="Microbiol. Resour. Announc.">
        <title>Complete Genome Sequence of Halomonas olivaria, a Moderately Halophilic Bacterium Isolated from Olive Processing Effluents, Obtained by Nanopore Sequencing.</title>
        <authorList>
            <person name="Nagata S."/>
            <person name="Ii K.M."/>
            <person name="Tsukimi T."/>
            <person name="Miura M.C."/>
            <person name="Galipon J."/>
            <person name="Arakawa K."/>
        </authorList>
    </citation>
    <scope>NUCLEOTIDE SEQUENCE [LARGE SCALE GENOMIC DNA]</scope>
    <source>
        <strain evidence="3">TYRC17</strain>
    </source>
</reference>
<dbReference type="InterPro" id="IPR036878">
    <property type="entry name" value="Glu_permease_IIB"/>
</dbReference>
<dbReference type="Gene3D" id="3.30.1360.60">
    <property type="entry name" value="Glucose permease domain IIB"/>
    <property type="match status" value="1"/>
</dbReference>
<sequence length="104" mass="10753">MKAPVQPAEPGSPNAEAPPSTAIAPITAQSRQAWQQALGGERNVRSVAAVASTRLRLELANVSALDETALTGLGAQGVQRLQRGVIHIILDEQAEAVALGLSSH</sequence>
<dbReference type="Pfam" id="PF00367">
    <property type="entry name" value="PTS_EIIB"/>
    <property type="match status" value="1"/>
</dbReference>
<feature type="region of interest" description="Disordered" evidence="1">
    <location>
        <begin position="1"/>
        <end position="21"/>
    </location>
</feature>
<keyword evidence="3" id="KW-1185">Reference proteome</keyword>
<protein>
    <recommendedName>
        <fullName evidence="4">PTS EIIB type-1 domain-containing protein</fullName>
    </recommendedName>
</protein>
<organism evidence="2 3">
    <name type="scientific">Vreelandella olivaria</name>
    <dbReference type="NCBI Taxonomy" id="390919"/>
    <lineage>
        <taxon>Bacteria</taxon>
        <taxon>Pseudomonadati</taxon>
        <taxon>Pseudomonadota</taxon>
        <taxon>Gammaproteobacteria</taxon>
        <taxon>Oceanospirillales</taxon>
        <taxon>Halomonadaceae</taxon>
        <taxon>Vreelandella</taxon>
    </lineage>
</organism>
<dbReference type="SUPFAM" id="SSF55604">
    <property type="entry name" value="Glucose permease domain IIB"/>
    <property type="match status" value="1"/>
</dbReference>
<dbReference type="EMBL" id="AP019416">
    <property type="protein sequence ID" value="BBI49475.1"/>
    <property type="molecule type" value="Genomic_DNA"/>
</dbReference>
<gene>
    <name evidence="2" type="ORF">HORIV_18960</name>
</gene>
<accession>A0ABN5WWV5</accession>
<evidence type="ECO:0008006" key="4">
    <source>
        <dbReference type="Google" id="ProtNLM"/>
    </source>
</evidence>
<evidence type="ECO:0000256" key="1">
    <source>
        <dbReference type="SAM" id="MobiDB-lite"/>
    </source>
</evidence>
<name>A0ABN5WWV5_9GAMM</name>